<sequence length="119" mass="13953">MHVDIACAYVAETGYTFVVPPKNHFQLKACPVFRFFPYVYYNNDHLGATQLSDEFGSSKNFTFSPNTYLGRDEYYMKTYLLNVITSFLVIFRIKEERRHHSFFGPLATSNNAREKLKKM</sequence>
<name>A0A1B0A3H1_GLOPL</name>
<dbReference type="EnsemblMetazoa" id="GPAI033307-RA">
    <property type="protein sequence ID" value="GPAI033307-PA"/>
    <property type="gene ID" value="GPAI033307"/>
</dbReference>
<dbReference type="AlphaFoldDB" id="A0A1B0A3H1"/>
<reference evidence="2" key="1">
    <citation type="submission" date="2014-03" db="EMBL/GenBank/DDBJ databases">
        <authorList>
            <person name="Aksoy S."/>
            <person name="Warren W."/>
            <person name="Wilson R.K."/>
        </authorList>
    </citation>
    <scope>NUCLEOTIDE SEQUENCE [LARGE SCALE GENOMIC DNA]</scope>
    <source>
        <strain evidence="2">IAEA</strain>
    </source>
</reference>
<accession>A0A1B0A3H1</accession>
<proteinExistence type="predicted"/>
<reference evidence="1" key="2">
    <citation type="submission" date="2020-05" db="UniProtKB">
        <authorList>
            <consortium name="EnsemblMetazoa"/>
        </authorList>
    </citation>
    <scope>IDENTIFICATION</scope>
    <source>
        <strain evidence="1">IAEA</strain>
    </source>
</reference>
<evidence type="ECO:0000313" key="2">
    <source>
        <dbReference type="Proteomes" id="UP000092445"/>
    </source>
</evidence>
<evidence type="ECO:0000313" key="1">
    <source>
        <dbReference type="EnsemblMetazoa" id="GPAI033307-PA"/>
    </source>
</evidence>
<keyword evidence="2" id="KW-1185">Reference proteome</keyword>
<dbReference type="Proteomes" id="UP000092445">
    <property type="component" value="Unassembled WGS sequence"/>
</dbReference>
<organism evidence="1 2">
    <name type="scientific">Glossina pallidipes</name>
    <name type="common">Tsetse fly</name>
    <dbReference type="NCBI Taxonomy" id="7398"/>
    <lineage>
        <taxon>Eukaryota</taxon>
        <taxon>Metazoa</taxon>
        <taxon>Ecdysozoa</taxon>
        <taxon>Arthropoda</taxon>
        <taxon>Hexapoda</taxon>
        <taxon>Insecta</taxon>
        <taxon>Pterygota</taxon>
        <taxon>Neoptera</taxon>
        <taxon>Endopterygota</taxon>
        <taxon>Diptera</taxon>
        <taxon>Brachycera</taxon>
        <taxon>Muscomorpha</taxon>
        <taxon>Hippoboscoidea</taxon>
        <taxon>Glossinidae</taxon>
        <taxon>Glossina</taxon>
    </lineage>
</organism>
<protein>
    <submittedName>
        <fullName evidence="1">Uncharacterized protein</fullName>
    </submittedName>
</protein>
<dbReference type="VEuPathDB" id="VectorBase:GPAI033307"/>